<protein>
    <submittedName>
        <fullName evidence="2">Uncharacterized protein</fullName>
    </submittedName>
</protein>
<keyword evidence="1" id="KW-1133">Transmembrane helix</keyword>
<accession>A0A6C0JYI0</accession>
<evidence type="ECO:0000313" key="2">
    <source>
        <dbReference type="EMBL" id="QHU08824.1"/>
    </source>
</evidence>
<feature type="transmembrane region" description="Helical" evidence="1">
    <location>
        <begin position="33"/>
        <end position="51"/>
    </location>
</feature>
<feature type="transmembrane region" description="Helical" evidence="1">
    <location>
        <begin position="6"/>
        <end position="21"/>
    </location>
</feature>
<dbReference type="AlphaFoldDB" id="A0A6C0JYI0"/>
<name>A0A6C0JYI0_9ZZZZ</name>
<proteinExistence type="predicted"/>
<keyword evidence="1" id="KW-0472">Membrane</keyword>
<keyword evidence="1" id="KW-0812">Transmembrane</keyword>
<reference evidence="2" key="1">
    <citation type="journal article" date="2020" name="Nature">
        <title>Giant virus diversity and host interactions through global metagenomics.</title>
        <authorList>
            <person name="Schulz F."/>
            <person name="Roux S."/>
            <person name="Paez-Espino D."/>
            <person name="Jungbluth S."/>
            <person name="Walsh D.A."/>
            <person name="Denef V.J."/>
            <person name="McMahon K.D."/>
            <person name="Konstantinidis K.T."/>
            <person name="Eloe-Fadrosh E.A."/>
            <person name="Kyrpides N.C."/>
            <person name="Woyke T."/>
        </authorList>
    </citation>
    <scope>NUCLEOTIDE SEQUENCE</scope>
    <source>
        <strain evidence="2">GVMAG-S-1064190-84</strain>
    </source>
</reference>
<sequence>MTILTIFTFLLCFFIVCYIKYRSIEDGIRQYKSILLPIMIVFFISASIELYEILQYHLSGFHSINTNMTFDRITL</sequence>
<dbReference type="EMBL" id="MN740699">
    <property type="protein sequence ID" value="QHU08824.1"/>
    <property type="molecule type" value="Genomic_DNA"/>
</dbReference>
<evidence type="ECO:0000256" key="1">
    <source>
        <dbReference type="SAM" id="Phobius"/>
    </source>
</evidence>
<organism evidence="2">
    <name type="scientific">viral metagenome</name>
    <dbReference type="NCBI Taxonomy" id="1070528"/>
    <lineage>
        <taxon>unclassified sequences</taxon>
        <taxon>metagenomes</taxon>
        <taxon>organismal metagenomes</taxon>
    </lineage>
</organism>